<comment type="caution">
    <text evidence="3">The sequence shown here is derived from an EMBL/GenBank/DDBJ whole genome shotgun (WGS) entry which is preliminary data.</text>
</comment>
<dbReference type="OrthoDB" id="10607594at2759"/>
<reference evidence="3 4" key="1">
    <citation type="submission" date="2018-04" db="EMBL/GenBank/DDBJ databases">
        <authorList>
            <person name="Zhang X."/>
            <person name="Yuan J."/>
            <person name="Li F."/>
            <person name="Xiang J."/>
        </authorList>
    </citation>
    <scope>NUCLEOTIDE SEQUENCE [LARGE SCALE GENOMIC DNA]</scope>
    <source>
        <tissue evidence="3">Muscle</tissue>
    </source>
</reference>
<dbReference type="AlphaFoldDB" id="A0A3R7P5U5"/>
<dbReference type="GO" id="GO:0003677">
    <property type="term" value="F:DNA binding"/>
    <property type="evidence" value="ECO:0007669"/>
    <property type="project" value="UniProtKB-KW"/>
</dbReference>
<keyword evidence="4" id="KW-1185">Reference proteome</keyword>
<dbReference type="EMBL" id="QCYY01001671">
    <property type="protein sequence ID" value="ROT76338.1"/>
    <property type="molecule type" value="Genomic_DNA"/>
</dbReference>
<feature type="non-terminal residue" evidence="3">
    <location>
        <position position="127"/>
    </location>
</feature>
<evidence type="ECO:0000313" key="3">
    <source>
        <dbReference type="EMBL" id="ROT76338.1"/>
    </source>
</evidence>
<accession>A0A3R7P5U5</accession>
<protein>
    <submittedName>
        <fullName evidence="3">Putative homeobox protein cut isoform X3</fullName>
    </submittedName>
</protein>
<keyword evidence="1" id="KW-0175">Coiled coil</keyword>
<keyword evidence="3" id="KW-0238">DNA-binding</keyword>
<keyword evidence="3" id="KW-0371">Homeobox</keyword>
<name>A0A3R7P5U5_PENVA</name>
<sequence>MAAPGPDAQGGAGGENPGKDMAALHNLQSMDWLFKKERIFLLAQFWQQVRGASSSSSASALSLMEAAEVSKLVEDISRLQAALSGVKEATAAQMHAMEEQLEEKNRLIQRLELKLQDSSLDEAKRDL</sequence>
<evidence type="ECO:0000313" key="4">
    <source>
        <dbReference type="Proteomes" id="UP000283509"/>
    </source>
</evidence>
<gene>
    <name evidence="3" type="ORF">C7M84_005083</name>
</gene>
<organism evidence="3 4">
    <name type="scientific">Penaeus vannamei</name>
    <name type="common">Whiteleg shrimp</name>
    <name type="synonym">Litopenaeus vannamei</name>
    <dbReference type="NCBI Taxonomy" id="6689"/>
    <lineage>
        <taxon>Eukaryota</taxon>
        <taxon>Metazoa</taxon>
        <taxon>Ecdysozoa</taxon>
        <taxon>Arthropoda</taxon>
        <taxon>Crustacea</taxon>
        <taxon>Multicrustacea</taxon>
        <taxon>Malacostraca</taxon>
        <taxon>Eumalacostraca</taxon>
        <taxon>Eucarida</taxon>
        <taxon>Decapoda</taxon>
        <taxon>Dendrobranchiata</taxon>
        <taxon>Penaeoidea</taxon>
        <taxon>Penaeidae</taxon>
        <taxon>Penaeus</taxon>
    </lineage>
</organism>
<reference evidence="3 4" key="2">
    <citation type="submission" date="2019-01" db="EMBL/GenBank/DDBJ databases">
        <title>The decoding of complex shrimp genome reveals the adaptation for benthos swimmer, frequently molting mechanism and breeding impact on genome.</title>
        <authorList>
            <person name="Sun Y."/>
            <person name="Gao Y."/>
            <person name="Yu Y."/>
        </authorList>
    </citation>
    <scope>NUCLEOTIDE SEQUENCE [LARGE SCALE GENOMIC DNA]</scope>
    <source>
        <tissue evidence="3">Muscle</tissue>
    </source>
</reference>
<evidence type="ECO:0000256" key="2">
    <source>
        <dbReference type="SAM" id="MobiDB-lite"/>
    </source>
</evidence>
<feature type="coiled-coil region" evidence="1">
    <location>
        <begin position="87"/>
        <end position="121"/>
    </location>
</feature>
<feature type="region of interest" description="Disordered" evidence="2">
    <location>
        <begin position="1"/>
        <end position="20"/>
    </location>
</feature>
<evidence type="ECO:0000256" key="1">
    <source>
        <dbReference type="SAM" id="Coils"/>
    </source>
</evidence>
<dbReference type="Proteomes" id="UP000283509">
    <property type="component" value="Unassembled WGS sequence"/>
</dbReference>
<proteinExistence type="predicted"/>